<accession>A0A087VTQ6</accession>
<dbReference type="InterPro" id="IPR021205">
    <property type="entry name" value="Lanti_perm_SpaE/MutE/EpiE-like"/>
</dbReference>
<gene>
    <name evidence="2" type="ORF">BINDI_0435</name>
</gene>
<dbReference type="EMBL" id="CP006018">
    <property type="protein sequence ID" value="AIC91716.1"/>
    <property type="molecule type" value="Genomic_DNA"/>
</dbReference>
<dbReference type="HOGENOM" id="CLU_077103_1_0_11"/>
<feature type="transmembrane region" description="Helical" evidence="1">
    <location>
        <begin position="56"/>
        <end position="77"/>
    </location>
</feature>
<feature type="transmembrane region" description="Helical" evidence="1">
    <location>
        <begin position="150"/>
        <end position="174"/>
    </location>
</feature>
<keyword evidence="3" id="KW-1185">Reference proteome</keyword>
<feature type="transmembrane region" description="Helical" evidence="1">
    <location>
        <begin position="226"/>
        <end position="247"/>
    </location>
</feature>
<evidence type="ECO:0000256" key="1">
    <source>
        <dbReference type="SAM" id="Phobius"/>
    </source>
</evidence>
<protein>
    <submittedName>
        <fullName evidence="2">Putative periplasmic</fullName>
    </submittedName>
</protein>
<feature type="transmembrane region" description="Helical" evidence="1">
    <location>
        <begin position="98"/>
        <end position="123"/>
    </location>
</feature>
<feature type="transmembrane region" description="Helical" evidence="1">
    <location>
        <begin position="186"/>
        <end position="206"/>
    </location>
</feature>
<evidence type="ECO:0000313" key="3">
    <source>
        <dbReference type="Proteomes" id="UP000028569"/>
    </source>
</evidence>
<keyword evidence="1" id="KW-0812">Transmembrane</keyword>
<feature type="transmembrane region" description="Helical" evidence="1">
    <location>
        <begin position="20"/>
        <end position="44"/>
    </location>
</feature>
<proteinExistence type="predicted"/>
<keyword evidence="1" id="KW-1133">Transmembrane helix</keyword>
<dbReference type="KEGG" id="bii:BINDI_0435"/>
<dbReference type="AlphaFoldDB" id="A0A087VTQ6"/>
<reference evidence="2 3" key="1">
    <citation type="journal article" date="2014" name="Appl. Environ. Microbiol.">
        <title>Genomic encyclopedia of type strains of the genus Bifidobacterium.</title>
        <authorList>
            <person name="Milani C."/>
            <person name="Lugli G.A."/>
            <person name="Duranti S."/>
            <person name="Turroni F."/>
            <person name="Bottacini F."/>
            <person name="Mangifesta M."/>
            <person name="Sanchez B."/>
            <person name="Viappiani A."/>
            <person name="Mancabelli L."/>
            <person name="Taminiau B."/>
            <person name="Delcenserie V."/>
            <person name="Barrangou R."/>
            <person name="Margolles A."/>
            <person name="van Sinderen D."/>
            <person name="Ventura M."/>
        </authorList>
    </citation>
    <scope>NUCLEOTIDE SEQUENCE [LARGE SCALE GENOMIC DNA]</scope>
    <source>
        <strain evidence="2 3">LMG 11587</strain>
    </source>
</reference>
<dbReference type="Pfam" id="PF12730">
    <property type="entry name" value="ABC2_membrane_4"/>
    <property type="match status" value="1"/>
</dbReference>
<dbReference type="RefSeq" id="WP_033489865.1">
    <property type="nucleotide sequence ID" value="NZ_CP006018.1"/>
</dbReference>
<dbReference type="CDD" id="cd21807">
    <property type="entry name" value="ABC-2_lan_permease_MutE_EpiE-like"/>
    <property type="match status" value="1"/>
</dbReference>
<keyword evidence="1" id="KW-0472">Membrane</keyword>
<organism evidence="2 3">
    <name type="scientific">Bifidobacterium [indicum] DSM 20214 = LMG 11587</name>
    <dbReference type="NCBI Taxonomy" id="1341694"/>
    <lineage>
        <taxon>Bacteria</taxon>
        <taxon>Bacillati</taxon>
        <taxon>Actinomycetota</taxon>
        <taxon>Actinomycetes</taxon>
        <taxon>Bifidobacteriales</taxon>
        <taxon>Bifidobacteriaceae</taxon>
        <taxon>Bifidobacterium</taxon>
    </lineage>
</organism>
<dbReference type="Proteomes" id="UP000028569">
    <property type="component" value="Chromosome"/>
</dbReference>
<name>A0A087VTQ6_9BIFI</name>
<evidence type="ECO:0000313" key="2">
    <source>
        <dbReference type="EMBL" id="AIC91716.1"/>
    </source>
</evidence>
<sequence>MRVLGAAIRAELLKSRHSALPWLGLGMPVLDLVLAFLLSLLMPAGPGTEVMVSEIWNWWGSILQPALLALLAVTVMGEDTRQRLRSLLLLPRDPGLAFLAKTAVVLLWSVVSNLVVFLLASVLPGMLGLGGTPLQAGFAAFMLNLATSAWLIPLGLLGTAAVGPIFGMALPFFLEYVGSMAWDSPIWWLVPSASSLTTTAPVLGVLPNGLPMRAESPLGVFGVQSALSLVISVSLFLVLTVLGSRWFSKRETV</sequence>
<dbReference type="OrthoDB" id="4427624at2"/>